<dbReference type="RefSeq" id="WP_070904479.1">
    <property type="nucleotide sequence ID" value="NZ_CP016378.1"/>
</dbReference>
<dbReference type="STRING" id="238.BBD35_12010"/>
<name>A0A1T3I1L1_ELIME</name>
<accession>A0A1T3I1L1</accession>
<dbReference type="Proteomes" id="UP000188947">
    <property type="component" value="Unassembled WGS sequence"/>
</dbReference>
<proteinExistence type="predicted"/>
<gene>
    <name evidence="1" type="ORF">BMF97_12690</name>
</gene>
<dbReference type="EMBL" id="MPOG01000014">
    <property type="protein sequence ID" value="OOH94213.1"/>
    <property type="molecule type" value="Genomic_DNA"/>
</dbReference>
<comment type="caution">
    <text evidence="1">The sequence shown here is derived from an EMBL/GenBank/DDBJ whole genome shotgun (WGS) entry which is preliminary data.</text>
</comment>
<evidence type="ECO:0000313" key="2">
    <source>
        <dbReference type="Proteomes" id="UP000188947"/>
    </source>
</evidence>
<protein>
    <submittedName>
        <fullName evidence="1">ATPase</fullName>
    </submittedName>
</protein>
<dbReference type="Gene3D" id="3.30.530.20">
    <property type="match status" value="1"/>
</dbReference>
<evidence type="ECO:0000313" key="1">
    <source>
        <dbReference type="EMBL" id="OOH94213.1"/>
    </source>
</evidence>
<dbReference type="AlphaFoldDB" id="A0A1T3I1L1"/>
<dbReference type="CDD" id="cd07814">
    <property type="entry name" value="SRPBCC_CalC_Aha1-like"/>
    <property type="match status" value="1"/>
</dbReference>
<keyword evidence="2" id="KW-1185">Reference proteome</keyword>
<dbReference type="InterPro" id="IPR023393">
    <property type="entry name" value="START-like_dom_sf"/>
</dbReference>
<sequence length="145" mass="16702">METLSYNIEINAAPQKVWNILWNKDSYKEWTKFFGSDSTMQSDWKVNGRTLFVNSKGDGMVSTIDSLDEPHQVIFKHLGMIQNGVEDLHSKEVVEWSGVQEKYFLTDLGNKTKLHVEVQVDAEWKDHLNEGFIKGLNVVKELAEK</sequence>
<reference evidence="1 2" key="1">
    <citation type="submission" date="2016-11" db="EMBL/GenBank/DDBJ databases">
        <title>Genome sequence and comparative genomic analysis of clinical strain Elizabethkingia meningoseptica 61421 PRCM.</title>
        <authorList>
            <person name="Wang M."/>
            <person name="Hu S."/>
            <person name="Cao L."/>
            <person name="Jiang T."/>
            <person name="Zhou Y."/>
            <person name="Ming D."/>
        </authorList>
    </citation>
    <scope>NUCLEOTIDE SEQUENCE [LARGE SCALE GENOMIC DNA]</scope>
    <source>
        <strain evidence="1 2">61421 PRCM</strain>
    </source>
</reference>
<dbReference type="SUPFAM" id="SSF55961">
    <property type="entry name" value="Bet v1-like"/>
    <property type="match status" value="1"/>
</dbReference>
<dbReference type="eggNOG" id="COG3832">
    <property type="taxonomic scope" value="Bacteria"/>
</dbReference>
<dbReference type="OrthoDB" id="2355173at2"/>
<organism evidence="1 2">
    <name type="scientific">Elizabethkingia meningoseptica</name>
    <name type="common">Chryseobacterium meningosepticum</name>
    <dbReference type="NCBI Taxonomy" id="238"/>
    <lineage>
        <taxon>Bacteria</taxon>
        <taxon>Pseudomonadati</taxon>
        <taxon>Bacteroidota</taxon>
        <taxon>Flavobacteriia</taxon>
        <taxon>Flavobacteriales</taxon>
        <taxon>Weeksellaceae</taxon>
        <taxon>Elizabethkingia</taxon>
    </lineage>
</organism>